<evidence type="ECO:0000313" key="1">
    <source>
        <dbReference type="EMBL" id="RCW82358.1"/>
    </source>
</evidence>
<evidence type="ECO:0000313" key="2">
    <source>
        <dbReference type="Proteomes" id="UP000253324"/>
    </source>
</evidence>
<gene>
    <name evidence="1" type="ORF">C7476_108173</name>
</gene>
<dbReference type="Proteomes" id="UP000253324">
    <property type="component" value="Unassembled WGS sequence"/>
</dbReference>
<organism evidence="1 2">
    <name type="scientific">Phyllobacterium bourgognense</name>
    <dbReference type="NCBI Taxonomy" id="314236"/>
    <lineage>
        <taxon>Bacteria</taxon>
        <taxon>Pseudomonadati</taxon>
        <taxon>Pseudomonadota</taxon>
        <taxon>Alphaproteobacteria</taxon>
        <taxon>Hyphomicrobiales</taxon>
        <taxon>Phyllobacteriaceae</taxon>
        <taxon>Phyllobacterium</taxon>
    </lineage>
</organism>
<reference evidence="1 2" key="1">
    <citation type="submission" date="2018-07" db="EMBL/GenBank/DDBJ databases">
        <title>Genomic Encyclopedia of Type Strains, Phase III (KMG-III): the genomes of soil and plant-associated and newly described type strains.</title>
        <authorList>
            <person name="Whitman W."/>
        </authorList>
    </citation>
    <scope>NUCLEOTIDE SEQUENCE [LARGE SCALE GENOMIC DNA]</scope>
    <source>
        <strain evidence="1 2">31-25a</strain>
    </source>
</reference>
<dbReference type="EMBL" id="QPJM01000008">
    <property type="protein sequence ID" value="RCW82358.1"/>
    <property type="molecule type" value="Genomic_DNA"/>
</dbReference>
<keyword evidence="2" id="KW-1185">Reference proteome</keyword>
<proteinExistence type="predicted"/>
<protein>
    <submittedName>
        <fullName evidence="1">Uncharacterized protein</fullName>
    </submittedName>
</protein>
<name>A0A368YRZ5_9HYPH</name>
<dbReference type="AlphaFoldDB" id="A0A368YRZ5"/>
<comment type="caution">
    <text evidence="1">The sequence shown here is derived from an EMBL/GenBank/DDBJ whole genome shotgun (WGS) entry which is preliminary data.</text>
</comment>
<sequence>MPALCQISYEESIGKIELVNLRMIAKWQRSADIVEKLGIADAWDA</sequence>
<accession>A0A368YRZ5</accession>